<reference evidence="1 2" key="1">
    <citation type="submission" date="2015-04" db="EMBL/GenBank/DDBJ databases">
        <title>The draft genome sequence of Fusarium langsethiae, a T-2/HT-2 mycotoxin producer.</title>
        <authorList>
            <person name="Lysoe E."/>
            <person name="Divon H.H."/>
            <person name="Terzi V."/>
            <person name="Orru L."/>
            <person name="Lamontanara A."/>
            <person name="Kolseth A.-K."/>
            <person name="Frandsen R.J."/>
            <person name="Nielsen K."/>
            <person name="Thrane U."/>
        </authorList>
    </citation>
    <scope>NUCLEOTIDE SEQUENCE [LARGE SCALE GENOMIC DNA]</scope>
    <source>
        <strain evidence="1 2">Fl201059</strain>
    </source>
</reference>
<sequence>MSDHQPVPQTQDGSMEQSFVDSDYLSNVPGVDFGGFPLPLVTSHQNVDQWLHVSSWFQDAASLGSMDQEGVFGASADSAPQSRDSFSEIDFSTPMIGMDSHLNDIDSTQFAFSSSPVPFLDLPIASDDIYKMALLTGSPSTAAAL</sequence>
<dbReference type="EMBL" id="JXCE01000019">
    <property type="protein sequence ID" value="KPA44994.1"/>
    <property type="molecule type" value="Genomic_DNA"/>
</dbReference>
<accession>A0A0N0DH38</accession>
<proteinExistence type="predicted"/>
<evidence type="ECO:0000313" key="1">
    <source>
        <dbReference type="EMBL" id="KPA44994.1"/>
    </source>
</evidence>
<protein>
    <submittedName>
        <fullName evidence="1">Uncharacterized protein</fullName>
    </submittedName>
</protein>
<evidence type="ECO:0000313" key="2">
    <source>
        <dbReference type="Proteomes" id="UP000037904"/>
    </source>
</evidence>
<dbReference type="AlphaFoldDB" id="A0A0N0DH38"/>
<gene>
    <name evidence="1" type="ORF">FLAG1_02137</name>
</gene>
<name>A0A0N0DH38_FUSLA</name>
<dbReference type="Proteomes" id="UP000037904">
    <property type="component" value="Unassembled WGS sequence"/>
</dbReference>
<comment type="caution">
    <text evidence="1">The sequence shown here is derived from an EMBL/GenBank/DDBJ whole genome shotgun (WGS) entry which is preliminary data.</text>
</comment>
<organism evidence="1 2">
    <name type="scientific">Fusarium langsethiae</name>
    <dbReference type="NCBI Taxonomy" id="179993"/>
    <lineage>
        <taxon>Eukaryota</taxon>
        <taxon>Fungi</taxon>
        <taxon>Dikarya</taxon>
        <taxon>Ascomycota</taxon>
        <taxon>Pezizomycotina</taxon>
        <taxon>Sordariomycetes</taxon>
        <taxon>Hypocreomycetidae</taxon>
        <taxon>Hypocreales</taxon>
        <taxon>Nectriaceae</taxon>
        <taxon>Fusarium</taxon>
    </lineage>
</organism>
<dbReference type="OrthoDB" id="3437960at2759"/>
<keyword evidence="2" id="KW-1185">Reference proteome</keyword>